<name>A0A9N8K6H7_9PEZI</name>
<proteinExistence type="predicted"/>
<dbReference type="OrthoDB" id="10304690at2759"/>
<dbReference type="AlphaFoldDB" id="A0A9N8K6H7"/>
<protein>
    <submittedName>
        <fullName evidence="1">Uncharacterized protein</fullName>
    </submittedName>
</protein>
<comment type="caution">
    <text evidence="1">The sequence shown here is derived from an EMBL/GenBank/DDBJ whole genome shotgun (WGS) entry which is preliminary data.</text>
</comment>
<keyword evidence="2" id="KW-1185">Reference proteome</keyword>
<evidence type="ECO:0000313" key="2">
    <source>
        <dbReference type="Proteomes" id="UP000714618"/>
    </source>
</evidence>
<accession>A0A9N8K6H7</accession>
<sequence length="277" mass="31263">MESPTSVARSRAIRILHNHRYGGYTAQQAEQECQVERQALLTEYYQRTRETSRDCTVDDRFIGRQSTALDNTPLNRKQLDRSKNTHGDNLATHVSTNRALFCRPSAHNATESYDPITYEIHPTFPDSEIQIPMESIYISHEATEPPLDHYSRQDVDLALARLEQHMTHYIDTTHEDLAIRLDSITSSCANIEKKVDKIDPTTSKLNNGNKRTADDAFGNFNGACKDLGGAVGRLDEAVARLSASTDALAARFGVPRKKDEEADVYEWEKDDCVEEFA</sequence>
<dbReference type="Proteomes" id="UP000714618">
    <property type="component" value="Unassembled WGS sequence"/>
</dbReference>
<gene>
    <name evidence="1" type="ORF">AWRI4233_LOCUS9804</name>
</gene>
<evidence type="ECO:0000313" key="1">
    <source>
        <dbReference type="EMBL" id="CAD0100979.1"/>
    </source>
</evidence>
<dbReference type="EMBL" id="CAIJEO010000013">
    <property type="protein sequence ID" value="CAD0100979.1"/>
    <property type="molecule type" value="Genomic_DNA"/>
</dbReference>
<organism evidence="1 2">
    <name type="scientific">Aureobasidium mustum</name>
    <dbReference type="NCBI Taxonomy" id="2773714"/>
    <lineage>
        <taxon>Eukaryota</taxon>
        <taxon>Fungi</taxon>
        <taxon>Dikarya</taxon>
        <taxon>Ascomycota</taxon>
        <taxon>Pezizomycotina</taxon>
        <taxon>Dothideomycetes</taxon>
        <taxon>Dothideomycetidae</taxon>
        <taxon>Dothideales</taxon>
        <taxon>Saccotheciaceae</taxon>
        <taxon>Aureobasidium</taxon>
    </lineage>
</organism>
<reference evidence="1" key="1">
    <citation type="submission" date="2020-06" db="EMBL/GenBank/DDBJ databases">
        <authorList>
            <person name="Onetto C."/>
        </authorList>
    </citation>
    <scope>NUCLEOTIDE SEQUENCE</scope>
</reference>